<name>A0ABX4CVJ7_9FLAO</name>
<dbReference type="EMBL" id="MUHD01000015">
    <property type="protein sequence ID" value="OXB08777.1"/>
    <property type="molecule type" value="Genomic_DNA"/>
</dbReference>
<keyword evidence="1" id="KW-1133">Transmembrane helix</keyword>
<evidence type="ECO:0000256" key="1">
    <source>
        <dbReference type="SAM" id="Phobius"/>
    </source>
</evidence>
<proteinExistence type="predicted"/>
<protein>
    <submittedName>
        <fullName evidence="2">Uncharacterized protein</fullName>
    </submittedName>
</protein>
<organism evidence="2 3">
    <name type="scientific">Flavobacterium plurextorum</name>
    <dbReference type="NCBI Taxonomy" id="1114867"/>
    <lineage>
        <taxon>Bacteria</taxon>
        <taxon>Pseudomonadati</taxon>
        <taxon>Bacteroidota</taxon>
        <taxon>Flavobacteriia</taxon>
        <taxon>Flavobacteriales</taxon>
        <taxon>Flavobacteriaceae</taxon>
        <taxon>Flavobacterium</taxon>
    </lineage>
</organism>
<accession>A0ABX4CVJ7</accession>
<keyword evidence="1" id="KW-0472">Membrane</keyword>
<dbReference type="Proteomes" id="UP000198381">
    <property type="component" value="Unassembled WGS sequence"/>
</dbReference>
<keyword evidence="1" id="KW-0812">Transmembrane</keyword>
<comment type="caution">
    <text evidence="2">The sequence shown here is derived from an EMBL/GenBank/DDBJ whole genome shotgun (WGS) entry which is preliminary data.</text>
</comment>
<keyword evidence="3" id="KW-1185">Reference proteome</keyword>
<evidence type="ECO:0000313" key="3">
    <source>
        <dbReference type="Proteomes" id="UP000198381"/>
    </source>
</evidence>
<evidence type="ECO:0000313" key="2">
    <source>
        <dbReference type="EMBL" id="OXB08777.1"/>
    </source>
</evidence>
<gene>
    <name evidence="2" type="ORF">B0A81_08685</name>
</gene>
<sequence>MDFFVSHELHKFSLIFIFWPTSISNITRGFNHGKRYELDAIIYYVPVVETTGNILIILRKIKN</sequence>
<reference evidence="2 3" key="1">
    <citation type="submission" date="2016-11" db="EMBL/GenBank/DDBJ databases">
        <title>Whole genomes of Flavobacteriaceae.</title>
        <authorList>
            <person name="Stine C."/>
            <person name="Li C."/>
            <person name="Tadesse D."/>
        </authorList>
    </citation>
    <scope>NUCLEOTIDE SEQUENCE [LARGE SCALE GENOMIC DNA]</scope>
    <source>
        <strain evidence="2 3">CCUG 60112</strain>
    </source>
</reference>
<feature type="transmembrane region" description="Helical" evidence="1">
    <location>
        <begin position="41"/>
        <end position="58"/>
    </location>
</feature>